<reference evidence="1 2" key="1">
    <citation type="journal article" date="2018" name="New Phytol.">
        <title>Comparative genomics and transcriptomics depict ericoid mycorrhizal fungi as versatile saprotrophs and plant mutualists.</title>
        <authorList>
            <person name="Martino E."/>
            <person name="Morin E."/>
            <person name="Grelet G.A."/>
            <person name="Kuo A."/>
            <person name="Kohler A."/>
            <person name="Daghino S."/>
            <person name="Barry K.W."/>
            <person name="Cichocki N."/>
            <person name="Clum A."/>
            <person name="Dockter R.B."/>
            <person name="Hainaut M."/>
            <person name="Kuo R.C."/>
            <person name="LaButti K."/>
            <person name="Lindahl B.D."/>
            <person name="Lindquist E.A."/>
            <person name="Lipzen A."/>
            <person name="Khouja H.R."/>
            <person name="Magnuson J."/>
            <person name="Murat C."/>
            <person name="Ohm R.A."/>
            <person name="Singer S.W."/>
            <person name="Spatafora J.W."/>
            <person name="Wang M."/>
            <person name="Veneault-Fourrey C."/>
            <person name="Henrissat B."/>
            <person name="Grigoriev I.V."/>
            <person name="Martin F.M."/>
            <person name="Perotto S."/>
        </authorList>
    </citation>
    <scope>NUCLEOTIDE SEQUENCE [LARGE SCALE GENOMIC DNA]</scope>
    <source>
        <strain evidence="1 2">ATCC 22711</strain>
    </source>
</reference>
<dbReference type="EMBL" id="KZ679014">
    <property type="protein sequence ID" value="PSS13193.1"/>
    <property type="molecule type" value="Genomic_DNA"/>
</dbReference>
<dbReference type="AlphaFoldDB" id="A0A2T3AX07"/>
<gene>
    <name evidence="1" type="ORF">M430DRAFT_60333</name>
</gene>
<dbReference type="OrthoDB" id="3470112at2759"/>
<accession>A0A2T3AX07</accession>
<evidence type="ECO:0000313" key="2">
    <source>
        <dbReference type="Proteomes" id="UP000241818"/>
    </source>
</evidence>
<dbReference type="Proteomes" id="UP000241818">
    <property type="component" value="Unassembled WGS sequence"/>
</dbReference>
<sequence>MSIPKPIFCCGAPVPVSTSNSNKPHNDPNRELHHALYRSFLAFAERRQRAAALRALILGVDTEPTLPPPTNTLPTSQQQIPTPVLTREALENNPITPKTLYVIHLTARQDFGPVLSHRYFVCPLNLQHDWIEASLEQWFATGEQFKFTAEKWDLKCITDSRFYRLTLRPNLAMRASPLTVGNT</sequence>
<proteinExistence type="predicted"/>
<dbReference type="GeneID" id="36576932"/>
<dbReference type="InParanoid" id="A0A2T3AX07"/>
<dbReference type="RefSeq" id="XP_024719184.1">
    <property type="nucleotide sequence ID" value="XM_024868851.1"/>
</dbReference>
<keyword evidence="2" id="KW-1185">Reference proteome</keyword>
<name>A0A2T3AX07_AMORE</name>
<protein>
    <submittedName>
        <fullName evidence="1">Uncharacterized protein</fullName>
    </submittedName>
</protein>
<organism evidence="1 2">
    <name type="scientific">Amorphotheca resinae ATCC 22711</name>
    <dbReference type="NCBI Taxonomy" id="857342"/>
    <lineage>
        <taxon>Eukaryota</taxon>
        <taxon>Fungi</taxon>
        <taxon>Dikarya</taxon>
        <taxon>Ascomycota</taxon>
        <taxon>Pezizomycotina</taxon>
        <taxon>Leotiomycetes</taxon>
        <taxon>Helotiales</taxon>
        <taxon>Amorphothecaceae</taxon>
        <taxon>Amorphotheca</taxon>
    </lineage>
</organism>
<evidence type="ECO:0000313" key="1">
    <source>
        <dbReference type="EMBL" id="PSS13193.1"/>
    </source>
</evidence>